<keyword evidence="1" id="KW-0812">Transmembrane</keyword>
<evidence type="ECO:0008006" key="4">
    <source>
        <dbReference type="Google" id="ProtNLM"/>
    </source>
</evidence>
<dbReference type="EMBL" id="PDUG01000005">
    <property type="protein sequence ID" value="PIC25153.1"/>
    <property type="molecule type" value="Genomic_DNA"/>
</dbReference>
<organism evidence="2 3">
    <name type="scientific">Caenorhabditis nigoni</name>
    <dbReference type="NCBI Taxonomy" id="1611254"/>
    <lineage>
        <taxon>Eukaryota</taxon>
        <taxon>Metazoa</taxon>
        <taxon>Ecdysozoa</taxon>
        <taxon>Nematoda</taxon>
        <taxon>Chromadorea</taxon>
        <taxon>Rhabditida</taxon>
        <taxon>Rhabditina</taxon>
        <taxon>Rhabditomorpha</taxon>
        <taxon>Rhabditoidea</taxon>
        <taxon>Rhabditidae</taxon>
        <taxon>Peloderinae</taxon>
        <taxon>Caenorhabditis</taxon>
    </lineage>
</organism>
<feature type="transmembrane region" description="Helical" evidence="1">
    <location>
        <begin position="6"/>
        <end position="28"/>
    </location>
</feature>
<dbReference type="Proteomes" id="UP000230233">
    <property type="component" value="Chromosome V"/>
</dbReference>
<dbReference type="InterPro" id="IPR019420">
    <property type="entry name" value="7TM_GPCR_serpentine_rcpt_Srbc"/>
</dbReference>
<reference evidence="3" key="1">
    <citation type="submission" date="2017-10" db="EMBL/GenBank/DDBJ databases">
        <title>Rapid genome shrinkage in a self-fertile nematode reveals novel sperm competition proteins.</title>
        <authorList>
            <person name="Yin D."/>
            <person name="Schwarz E.M."/>
            <person name="Thomas C.G."/>
            <person name="Felde R.L."/>
            <person name="Korf I.F."/>
            <person name="Cutter A.D."/>
            <person name="Schartner C.M."/>
            <person name="Ralston E.J."/>
            <person name="Meyer B.J."/>
            <person name="Haag E.S."/>
        </authorList>
    </citation>
    <scope>NUCLEOTIDE SEQUENCE [LARGE SCALE GENOMIC DNA]</scope>
    <source>
        <strain evidence="3">JU1422</strain>
    </source>
</reference>
<comment type="caution">
    <text evidence="2">The sequence shown here is derived from an EMBL/GenBank/DDBJ whole genome shotgun (WGS) entry which is preliminary data.</text>
</comment>
<keyword evidence="1" id="KW-0472">Membrane</keyword>
<evidence type="ECO:0000313" key="2">
    <source>
        <dbReference type="EMBL" id="PIC25153.1"/>
    </source>
</evidence>
<keyword evidence="1" id="KW-1133">Transmembrane helix</keyword>
<keyword evidence="3" id="KW-1185">Reference proteome</keyword>
<accession>A0A2G5TDA6</accession>
<dbReference type="PANTHER" id="PTHR10664">
    <property type="entry name" value="SERPENTINE RECEPTOR-C.ELEGANS"/>
    <property type="match status" value="1"/>
</dbReference>
<dbReference type="OrthoDB" id="5873491at2759"/>
<gene>
    <name evidence="2" type="primary">Cnig_chr_V.g18194</name>
    <name evidence="2" type="ORF">B9Z55_018194</name>
</gene>
<dbReference type="AlphaFoldDB" id="A0A2G5TDA6"/>
<protein>
    <recommendedName>
        <fullName evidence="4">Serpentine receptor class gamma</fullName>
    </recommendedName>
</protein>
<dbReference type="PANTHER" id="PTHR10664:SF20">
    <property type="entry name" value="SERPENTINE RECEPTOR, CLASS BC (CLASS B-LIKE)"/>
    <property type="match status" value="1"/>
</dbReference>
<proteinExistence type="predicted"/>
<evidence type="ECO:0000256" key="1">
    <source>
        <dbReference type="SAM" id="Phobius"/>
    </source>
</evidence>
<name>A0A2G5TDA6_9PELO</name>
<feature type="transmembrane region" description="Helical" evidence="1">
    <location>
        <begin position="79"/>
        <end position="97"/>
    </location>
</feature>
<feature type="transmembrane region" description="Helical" evidence="1">
    <location>
        <begin position="40"/>
        <end position="59"/>
    </location>
</feature>
<sequence length="157" mass="17560">MENYILWVACEFVIYVPPGCINMWCFMNQCFIDFFLKTELISHAIIAFLSLILAIKLLVWKRLSTSSSSKFLTRANRLALIDSFITIVFDVIPAALMTKIYTGKFEDIGPVLALSKMSGYALEGYLVVCALKRLEESDGGPNVKSISIIKVKPSHIG</sequence>
<dbReference type="Pfam" id="PF10316">
    <property type="entry name" value="7TM_GPCR_Srbc"/>
    <property type="match status" value="1"/>
</dbReference>
<evidence type="ECO:0000313" key="3">
    <source>
        <dbReference type="Proteomes" id="UP000230233"/>
    </source>
</evidence>